<protein>
    <submittedName>
        <fullName evidence="1">Uncharacterized protein</fullName>
    </submittedName>
</protein>
<sequence length="163" mass="17967">MLELFAHAANHQALAAADSHLPADPVRPLCVHQPSAMRTRPHASATVRHPGRALCAQGRIRPQCLLPWPSAVHTRPHPSAHIPAIPDTACTLTRPFLNFQQHHAMCRSPAPCHGTNTSQQSLFRLPTSRIFFVPTHTDTYLRVPCACLLLETGHLFEGLTLVH</sequence>
<gene>
    <name evidence="1" type="ORF">Sradi_7294700</name>
</gene>
<dbReference type="EMBL" id="JACGWJ010001609">
    <property type="protein sequence ID" value="KAL0281712.1"/>
    <property type="molecule type" value="Genomic_DNA"/>
</dbReference>
<comment type="caution">
    <text evidence="1">The sequence shown here is derived from an EMBL/GenBank/DDBJ whole genome shotgun (WGS) entry which is preliminary data.</text>
</comment>
<accession>A0AAW2IHA4</accession>
<name>A0AAW2IHA4_SESRA</name>
<dbReference type="AlphaFoldDB" id="A0AAW2IHA4"/>
<organism evidence="1">
    <name type="scientific">Sesamum radiatum</name>
    <name type="common">Black benniseed</name>
    <dbReference type="NCBI Taxonomy" id="300843"/>
    <lineage>
        <taxon>Eukaryota</taxon>
        <taxon>Viridiplantae</taxon>
        <taxon>Streptophyta</taxon>
        <taxon>Embryophyta</taxon>
        <taxon>Tracheophyta</taxon>
        <taxon>Spermatophyta</taxon>
        <taxon>Magnoliopsida</taxon>
        <taxon>eudicotyledons</taxon>
        <taxon>Gunneridae</taxon>
        <taxon>Pentapetalae</taxon>
        <taxon>asterids</taxon>
        <taxon>lamiids</taxon>
        <taxon>Lamiales</taxon>
        <taxon>Pedaliaceae</taxon>
        <taxon>Sesamum</taxon>
    </lineage>
</organism>
<proteinExistence type="predicted"/>
<reference evidence="1" key="2">
    <citation type="journal article" date="2024" name="Plant">
        <title>Genomic evolution and insights into agronomic trait innovations of Sesamum species.</title>
        <authorList>
            <person name="Miao H."/>
            <person name="Wang L."/>
            <person name="Qu L."/>
            <person name="Liu H."/>
            <person name="Sun Y."/>
            <person name="Le M."/>
            <person name="Wang Q."/>
            <person name="Wei S."/>
            <person name="Zheng Y."/>
            <person name="Lin W."/>
            <person name="Duan Y."/>
            <person name="Cao H."/>
            <person name="Xiong S."/>
            <person name="Wang X."/>
            <person name="Wei L."/>
            <person name="Li C."/>
            <person name="Ma Q."/>
            <person name="Ju M."/>
            <person name="Zhao R."/>
            <person name="Li G."/>
            <person name="Mu C."/>
            <person name="Tian Q."/>
            <person name="Mei H."/>
            <person name="Zhang T."/>
            <person name="Gao T."/>
            <person name="Zhang H."/>
        </authorList>
    </citation>
    <scope>NUCLEOTIDE SEQUENCE</scope>
    <source>
        <strain evidence="1">G02</strain>
    </source>
</reference>
<reference evidence="1" key="1">
    <citation type="submission" date="2020-06" db="EMBL/GenBank/DDBJ databases">
        <authorList>
            <person name="Li T."/>
            <person name="Hu X."/>
            <person name="Zhang T."/>
            <person name="Song X."/>
            <person name="Zhang H."/>
            <person name="Dai N."/>
            <person name="Sheng W."/>
            <person name="Hou X."/>
            <person name="Wei L."/>
        </authorList>
    </citation>
    <scope>NUCLEOTIDE SEQUENCE</scope>
    <source>
        <strain evidence="1">G02</strain>
        <tissue evidence="1">Leaf</tissue>
    </source>
</reference>
<evidence type="ECO:0000313" key="1">
    <source>
        <dbReference type="EMBL" id="KAL0281712.1"/>
    </source>
</evidence>